<dbReference type="Pfam" id="PF01963">
    <property type="entry name" value="TraB_PrgY_gumN"/>
    <property type="match status" value="1"/>
</dbReference>
<accession>A0A5C6TNM8</accession>
<gene>
    <name evidence="2" type="ORF">FRZ32_00390</name>
</gene>
<evidence type="ECO:0000313" key="3">
    <source>
        <dbReference type="Proteomes" id="UP000321249"/>
    </source>
</evidence>
<dbReference type="OrthoDB" id="9806326at2"/>
<dbReference type="RefSeq" id="WP_147041630.1">
    <property type="nucleotide sequence ID" value="NZ_BAABIR010000001.1"/>
</dbReference>
<dbReference type="PANTHER" id="PTHR40590:SF1">
    <property type="entry name" value="CYTOPLASMIC PROTEIN"/>
    <property type="match status" value="1"/>
</dbReference>
<dbReference type="Proteomes" id="UP000321249">
    <property type="component" value="Unassembled WGS sequence"/>
</dbReference>
<reference evidence="2 3" key="1">
    <citation type="journal article" date="2015" name="J. Microbiol.">
        <title>Sphingosinicella ginsenosidimutans sp. nov., with ginsenoside converting activity.</title>
        <authorList>
            <person name="Kim J.K."/>
            <person name="Kang M.S."/>
            <person name="Park S.C."/>
            <person name="Kim K.M."/>
            <person name="Choi K."/>
            <person name="Yoon M.H."/>
            <person name="Im W.T."/>
        </authorList>
    </citation>
    <scope>NUCLEOTIDE SEQUENCE [LARGE SCALE GENOMIC DNA]</scope>
    <source>
        <strain evidence="2 3">BS-11</strain>
    </source>
</reference>
<protein>
    <submittedName>
        <fullName evidence="2">TraB/GumN family protein</fullName>
    </submittedName>
</protein>
<feature type="chain" id="PRO_5023041867" evidence="1">
    <location>
        <begin position="34"/>
        <end position="320"/>
    </location>
</feature>
<evidence type="ECO:0000313" key="2">
    <source>
        <dbReference type="EMBL" id="TXC62242.1"/>
    </source>
</evidence>
<dbReference type="InterPro" id="IPR002816">
    <property type="entry name" value="TraB/PrgY/GumN_fam"/>
</dbReference>
<sequence>MQGSALFVALKRQVTRLLKGLAATALTLSAANAQPQPQPQPSARTAPAPAPVVRLARPALWRLRDRDTTIYLFGTIHALPENLRWHTRPLDRALAAADEIVMEVSPADLNAGAIQAMQSVGLAQNLPPILERVPADRRARLAELIRQSGLPAPIFDRLKTWAAAIALISAGFQRMGLAADRGIETSLASAAGDRPATGLETAREQLGFLDSLSEESQRALLASATDDDSQGREEFDAMLNAWSRGDVAGIARTFNTDETMTPELRRVLLTQRNARWAGWIEQRLARPGTVFIAVGAGHLAGPDSVIADLEARGLRVERVQ</sequence>
<dbReference type="AlphaFoldDB" id="A0A5C6TNM8"/>
<proteinExistence type="predicted"/>
<evidence type="ECO:0000256" key="1">
    <source>
        <dbReference type="SAM" id="SignalP"/>
    </source>
</evidence>
<keyword evidence="1" id="KW-0732">Signal</keyword>
<name>A0A5C6TNM8_9SPHN</name>
<keyword evidence="3" id="KW-1185">Reference proteome</keyword>
<dbReference type="CDD" id="cd14789">
    <property type="entry name" value="Tiki"/>
    <property type="match status" value="1"/>
</dbReference>
<feature type="signal peptide" evidence="1">
    <location>
        <begin position="1"/>
        <end position="33"/>
    </location>
</feature>
<dbReference type="PANTHER" id="PTHR40590">
    <property type="entry name" value="CYTOPLASMIC PROTEIN-RELATED"/>
    <property type="match status" value="1"/>
</dbReference>
<dbReference type="InterPro" id="IPR047111">
    <property type="entry name" value="YbaP-like"/>
</dbReference>
<comment type="caution">
    <text evidence="2">The sequence shown here is derived from an EMBL/GenBank/DDBJ whole genome shotgun (WGS) entry which is preliminary data.</text>
</comment>
<dbReference type="EMBL" id="VOQQ01000001">
    <property type="protein sequence ID" value="TXC62242.1"/>
    <property type="molecule type" value="Genomic_DNA"/>
</dbReference>
<organism evidence="2 3">
    <name type="scientific">Allosphingosinicella ginsenosidimutans</name>
    <dbReference type="NCBI Taxonomy" id="1176539"/>
    <lineage>
        <taxon>Bacteria</taxon>
        <taxon>Pseudomonadati</taxon>
        <taxon>Pseudomonadota</taxon>
        <taxon>Alphaproteobacteria</taxon>
        <taxon>Sphingomonadales</taxon>
        <taxon>Sphingomonadaceae</taxon>
        <taxon>Allosphingosinicella</taxon>
    </lineage>
</organism>